<evidence type="ECO:0000256" key="1">
    <source>
        <dbReference type="SAM" id="MobiDB-lite"/>
    </source>
</evidence>
<evidence type="ECO:0000313" key="5">
    <source>
        <dbReference type="Proteomes" id="UP000271590"/>
    </source>
</evidence>
<feature type="compositionally biased region" description="Basic residues" evidence="1">
    <location>
        <begin position="1"/>
        <end position="10"/>
    </location>
</feature>
<dbReference type="EMBL" id="RXFQ01000001">
    <property type="protein sequence ID" value="RSZ44445.1"/>
    <property type="molecule type" value="Genomic_DNA"/>
</dbReference>
<gene>
    <name evidence="2" type="ORF">EH244_27740</name>
    <name evidence="3" type="ORF">EJO66_00295</name>
</gene>
<dbReference type="Proteomes" id="UP000271590">
    <property type="component" value="Unassembled WGS sequence"/>
</dbReference>
<name>A0A3P3E6U6_9BURK</name>
<organism evidence="2 5">
    <name type="scientific">Variovorax beijingensis</name>
    <dbReference type="NCBI Taxonomy" id="2496117"/>
    <lineage>
        <taxon>Bacteria</taxon>
        <taxon>Pseudomonadati</taxon>
        <taxon>Pseudomonadota</taxon>
        <taxon>Betaproteobacteria</taxon>
        <taxon>Burkholderiales</taxon>
        <taxon>Comamonadaceae</taxon>
        <taxon>Variovorax</taxon>
    </lineage>
</organism>
<dbReference type="AlphaFoldDB" id="A0A3P3E6U6"/>
<proteinExistence type="predicted"/>
<dbReference type="Proteomes" id="UP000271137">
    <property type="component" value="Unassembled WGS sequence"/>
</dbReference>
<protein>
    <submittedName>
        <fullName evidence="2">Uncharacterized protein</fullName>
    </submittedName>
</protein>
<dbReference type="EMBL" id="RQXU01000026">
    <property type="protein sequence ID" value="RRH82161.1"/>
    <property type="molecule type" value="Genomic_DNA"/>
</dbReference>
<dbReference type="RefSeq" id="WP_124961523.1">
    <property type="nucleotide sequence ID" value="NZ_RQXU01000026.1"/>
</dbReference>
<sequence>MNKPSPKRRERSPDEPEITQEESVPTDGKDTEGEELMKKVDNKKLEDPGDAERKTPDKS</sequence>
<feature type="compositionally biased region" description="Basic and acidic residues" evidence="1">
    <location>
        <begin position="27"/>
        <end position="59"/>
    </location>
</feature>
<accession>A0A3P3E6U6</accession>
<evidence type="ECO:0000313" key="4">
    <source>
        <dbReference type="Proteomes" id="UP000271137"/>
    </source>
</evidence>
<reference evidence="2 5" key="1">
    <citation type="submission" date="2018-11" db="EMBL/GenBank/DDBJ databases">
        <title>The genome of Variovorax sp T529.</title>
        <authorList>
            <person name="Gao J."/>
        </authorList>
    </citation>
    <scope>NUCLEOTIDE SEQUENCE [LARGE SCALE GENOMIC DNA]</scope>
    <source>
        <strain evidence="2 5">T529</strain>
    </source>
</reference>
<evidence type="ECO:0000313" key="3">
    <source>
        <dbReference type="EMBL" id="RSZ44445.1"/>
    </source>
</evidence>
<comment type="caution">
    <text evidence="2">The sequence shown here is derived from an EMBL/GenBank/DDBJ whole genome shotgun (WGS) entry which is preliminary data.</text>
</comment>
<keyword evidence="4" id="KW-1185">Reference proteome</keyword>
<feature type="region of interest" description="Disordered" evidence="1">
    <location>
        <begin position="1"/>
        <end position="59"/>
    </location>
</feature>
<evidence type="ECO:0000313" key="2">
    <source>
        <dbReference type="EMBL" id="RRH82161.1"/>
    </source>
</evidence>
<reference evidence="3 4" key="2">
    <citation type="submission" date="2018-12" db="EMBL/GenBank/DDBJ databases">
        <title>The genome sequences of strain 502.</title>
        <authorList>
            <person name="Gao J."/>
            <person name="Sun J."/>
        </authorList>
    </citation>
    <scope>NUCLEOTIDE SEQUENCE [LARGE SCALE GENOMIC DNA]</scope>
    <source>
        <strain evidence="3 4">502</strain>
    </source>
</reference>